<proteinExistence type="predicted"/>
<feature type="region of interest" description="Disordered" evidence="1">
    <location>
        <begin position="29"/>
        <end position="68"/>
    </location>
</feature>
<dbReference type="AlphaFoldDB" id="A0A0F7SKH2"/>
<protein>
    <submittedName>
        <fullName evidence="2">Uncharacterized protein</fullName>
    </submittedName>
</protein>
<evidence type="ECO:0000256" key="1">
    <source>
        <dbReference type="SAM" id="MobiDB-lite"/>
    </source>
</evidence>
<reference evidence="2" key="1">
    <citation type="submission" date="2014-08" db="EMBL/GenBank/DDBJ databases">
        <authorList>
            <person name="Sharma Rahul"/>
            <person name="Thines Marco"/>
        </authorList>
    </citation>
    <scope>NUCLEOTIDE SEQUENCE</scope>
</reference>
<organism evidence="2">
    <name type="scientific">Phaffia rhodozyma</name>
    <name type="common">Yeast</name>
    <name type="synonym">Xanthophyllomyces dendrorhous</name>
    <dbReference type="NCBI Taxonomy" id="264483"/>
    <lineage>
        <taxon>Eukaryota</taxon>
        <taxon>Fungi</taxon>
        <taxon>Dikarya</taxon>
        <taxon>Basidiomycota</taxon>
        <taxon>Agaricomycotina</taxon>
        <taxon>Tremellomycetes</taxon>
        <taxon>Cystofilobasidiales</taxon>
        <taxon>Mrakiaceae</taxon>
        <taxon>Phaffia</taxon>
    </lineage>
</organism>
<sequence>MSNGVKSALNSIKPSIKRQVFRPIDPTKLFKTQPPLYNNPIDINPNTHSSRWQIQEKQRRVEKERQRLNRLDDMRDRVKQLEAQGWSMKKD</sequence>
<accession>A0A0F7SKH2</accession>
<name>A0A0F7SKH2_PHARH</name>
<evidence type="ECO:0000313" key="2">
    <source>
        <dbReference type="EMBL" id="CDZ98810.1"/>
    </source>
</evidence>
<feature type="compositionally biased region" description="Basic and acidic residues" evidence="1">
    <location>
        <begin position="54"/>
        <end position="68"/>
    </location>
</feature>
<dbReference type="EMBL" id="LN483345">
    <property type="protein sequence ID" value="CDZ98810.1"/>
    <property type="molecule type" value="Genomic_DNA"/>
</dbReference>